<feature type="domain" description="Helix-turn-helix" evidence="1">
    <location>
        <begin position="6"/>
        <end position="54"/>
    </location>
</feature>
<dbReference type="EMBL" id="QSHO01000026">
    <property type="protein sequence ID" value="RHC12651.1"/>
    <property type="molecule type" value="Genomic_DNA"/>
</dbReference>
<dbReference type="RefSeq" id="WP_118599380.1">
    <property type="nucleotide sequence ID" value="NZ_QSHO01000026.1"/>
</dbReference>
<dbReference type="InterPro" id="IPR010093">
    <property type="entry name" value="SinI_DNA-bd"/>
</dbReference>
<dbReference type="NCBIfam" id="TIGR01764">
    <property type="entry name" value="excise"/>
    <property type="match status" value="1"/>
</dbReference>
<reference evidence="2 3" key="1">
    <citation type="submission" date="2018-08" db="EMBL/GenBank/DDBJ databases">
        <title>A genome reference for cultivated species of the human gut microbiota.</title>
        <authorList>
            <person name="Zou Y."/>
            <person name="Xue W."/>
            <person name="Luo G."/>
        </authorList>
    </citation>
    <scope>NUCLEOTIDE SEQUENCE [LARGE SCALE GENOMIC DNA]</scope>
    <source>
        <strain evidence="2 3">AM37-1AC</strain>
    </source>
</reference>
<gene>
    <name evidence="2" type="ORF">DW856_18595</name>
</gene>
<name>A0A3R6DX68_9FIRM</name>
<evidence type="ECO:0000313" key="3">
    <source>
        <dbReference type="Proteomes" id="UP000283513"/>
    </source>
</evidence>
<proteinExistence type="predicted"/>
<dbReference type="AlphaFoldDB" id="A0A3R6DX68"/>
<dbReference type="GO" id="GO:0003677">
    <property type="term" value="F:DNA binding"/>
    <property type="evidence" value="ECO:0007669"/>
    <property type="project" value="UniProtKB-KW"/>
</dbReference>
<sequence>MDKVTMSVQEMAMQMGISLSKAYALTREADFPIVRVGKRVLVPVYEFKVWLSARATEK</sequence>
<organism evidence="2 3">
    <name type="scientific">Roseburia intestinalis</name>
    <dbReference type="NCBI Taxonomy" id="166486"/>
    <lineage>
        <taxon>Bacteria</taxon>
        <taxon>Bacillati</taxon>
        <taxon>Bacillota</taxon>
        <taxon>Clostridia</taxon>
        <taxon>Lachnospirales</taxon>
        <taxon>Lachnospiraceae</taxon>
        <taxon>Roseburia</taxon>
    </lineage>
</organism>
<dbReference type="InterPro" id="IPR041657">
    <property type="entry name" value="HTH_17"/>
</dbReference>
<keyword evidence="2" id="KW-0238">DNA-binding</keyword>
<comment type="caution">
    <text evidence="2">The sequence shown here is derived from an EMBL/GenBank/DDBJ whole genome shotgun (WGS) entry which is preliminary data.</text>
</comment>
<evidence type="ECO:0000313" key="2">
    <source>
        <dbReference type="EMBL" id="RHC12651.1"/>
    </source>
</evidence>
<accession>A0A3R6DX68</accession>
<dbReference type="Pfam" id="PF12728">
    <property type="entry name" value="HTH_17"/>
    <property type="match status" value="1"/>
</dbReference>
<dbReference type="Proteomes" id="UP000283513">
    <property type="component" value="Unassembled WGS sequence"/>
</dbReference>
<evidence type="ECO:0000259" key="1">
    <source>
        <dbReference type="Pfam" id="PF12728"/>
    </source>
</evidence>
<protein>
    <submittedName>
        <fullName evidence="2">DNA-binding protein</fullName>
    </submittedName>
</protein>